<evidence type="ECO:0000256" key="10">
    <source>
        <dbReference type="ARBA" id="ARBA00058128"/>
    </source>
</evidence>
<dbReference type="Gene3D" id="1.10.8.500">
    <property type="entry name" value="HAMP domain in histidine kinase"/>
    <property type="match status" value="1"/>
</dbReference>
<evidence type="ECO:0000256" key="2">
    <source>
        <dbReference type="ARBA" id="ARBA00022475"/>
    </source>
</evidence>
<keyword evidence="3" id="KW-0488">Methylation</keyword>
<dbReference type="GO" id="GO:0006935">
    <property type="term" value="P:chemotaxis"/>
    <property type="evidence" value="ECO:0007669"/>
    <property type="project" value="UniProtKB-KW"/>
</dbReference>
<dbReference type="PROSITE" id="PS50111">
    <property type="entry name" value="CHEMOTAXIS_TRANSDUC_2"/>
    <property type="match status" value="1"/>
</dbReference>
<dbReference type="Gene3D" id="3.30.450.20">
    <property type="entry name" value="PAS domain"/>
    <property type="match status" value="2"/>
</dbReference>
<evidence type="ECO:0000256" key="5">
    <source>
        <dbReference type="ARBA" id="ARBA00022692"/>
    </source>
</evidence>
<dbReference type="FunFam" id="1.10.8.500:FF:000002">
    <property type="entry name" value="Methyl-accepting chemotaxis protein"/>
    <property type="match status" value="1"/>
</dbReference>
<dbReference type="FunFam" id="1.10.287.950:FF:000003">
    <property type="entry name" value="Methyl-accepting chemotaxis protein"/>
    <property type="match status" value="1"/>
</dbReference>
<dbReference type="Pfam" id="PF00672">
    <property type="entry name" value="HAMP"/>
    <property type="match status" value="1"/>
</dbReference>
<comment type="subcellular location">
    <subcellularLocation>
        <location evidence="1">Cell membrane</location>
        <topology evidence="1">Multi-pass membrane protein</topology>
    </subcellularLocation>
</comment>
<keyword evidence="6 12" id="KW-1133">Transmembrane helix</keyword>
<keyword evidence="5 12" id="KW-0812">Transmembrane</keyword>
<dbReference type="InterPro" id="IPR029151">
    <property type="entry name" value="Sensor-like_sf"/>
</dbReference>
<dbReference type="PANTHER" id="PTHR32089">
    <property type="entry name" value="METHYL-ACCEPTING CHEMOTAXIS PROTEIN MCPB"/>
    <property type="match status" value="1"/>
</dbReference>
<reference evidence="15 16" key="1">
    <citation type="submission" date="2018-03" db="EMBL/GenBank/DDBJ databases">
        <title>The complete genome of bacterial strain SGAir0260.</title>
        <authorList>
            <person name="Schuster S.C."/>
        </authorList>
    </citation>
    <scope>NUCLEOTIDE SEQUENCE [LARGE SCALE GENOMIC DNA]</scope>
    <source>
        <strain evidence="15 16">SGAir0260</strain>
    </source>
</reference>
<dbReference type="GO" id="GO:0007165">
    <property type="term" value="P:signal transduction"/>
    <property type="evidence" value="ECO:0007669"/>
    <property type="project" value="UniProtKB-KW"/>
</dbReference>
<feature type="domain" description="HAMP" evidence="14">
    <location>
        <begin position="305"/>
        <end position="357"/>
    </location>
</feature>
<keyword evidence="8 11" id="KW-0807">Transducer</keyword>
<evidence type="ECO:0000256" key="1">
    <source>
        <dbReference type="ARBA" id="ARBA00004651"/>
    </source>
</evidence>
<dbReference type="SUPFAM" id="SSF103190">
    <property type="entry name" value="Sensory domain-like"/>
    <property type="match status" value="1"/>
</dbReference>
<keyword evidence="2" id="KW-1003">Cell membrane</keyword>
<evidence type="ECO:0000256" key="9">
    <source>
        <dbReference type="ARBA" id="ARBA00029447"/>
    </source>
</evidence>
<keyword evidence="7 12" id="KW-0472">Membrane</keyword>
<dbReference type="InterPro" id="IPR003660">
    <property type="entry name" value="HAMP_dom"/>
</dbReference>
<dbReference type="CDD" id="cd11386">
    <property type="entry name" value="MCP_signal"/>
    <property type="match status" value="1"/>
</dbReference>
<comment type="function">
    <text evidence="10">Chemotactic-signal transducers respond to changes in the concentration of attractants and repellents in the environment, transduce a signal from the outside to the inside of the cell, and facilitate sensory adaptation through the variation of the level of methylation.</text>
</comment>
<evidence type="ECO:0000259" key="13">
    <source>
        <dbReference type="PROSITE" id="PS50111"/>
    </source>
</evidence>
<feature type="transmembrane region" description="Helical" evidence="12">
    <location>
        <begin position="17"/>
        <end position="37"/>
    </location>
</feature>
<proteinExistence type="inferred from homology"/>
<feature type="domain" description="Methyl-accepting transducer" evidence="13">
    <location>
        <begin position="376"/>
        <end position="626"/>
    </location>
</feature>
<accession>A0AB73UFJ3</accession>
<dbReference type="PANTHER" id="PTHR32089:SF114">
    <property type="entry name" value="METHYL-ACCEPTING CHEMOTAXIS PROTEIN MCPB"/>
    <property type="match status" value="1"/>
</dbReference>
<dbReference type="Gene3D" id="1.10.287.950">
    <property type="entry name" value="Methyl-accepting chemotaxis protein"/>
    <property type="match status" value="1"/>
</dbReference>
<dbReference type="GO" id="GO:0005886">
    <property type="term" value="C:plasma membrane"/>
    <property type="evidence" value="ECO:0007669"/>
    <property type="project" value="UniProtKB-SubCell"/>
</dbReference>
<evidence type="ECO:0000259" key="14">
    <source>
        <dbReference type="PROSITE" id="PS50885"/>
    </source>
</evidence>
<dbReference type="InterPro" id="IPR004089">
    <property type="entry name" value="MCPsignal_dom"/>
</dbReference>
<evidence type="ECO:0000313" key="16">
    <source>
        <dbReference type="Proteomes" id="UP000464780"/>
    </source>
</evidence>
<dbReference type="EMBL" id="CP028009">
    <property type="protein sequence ID" value="QHV43016.1"/>
    <property type="molecule type" value="Genomic_DNA"/>
</dbReference>
<dbReference type="SMART" id="SM00304">
    <property type="entry name" value="HAMP"/>
    <property type="match status" value="1"/>
</dbReference>
<dbReference type="FunFam" id="3.30.450.20:FF:000048">
    <property type="entry name" value="Methyl-accepting chemotaxis protein"/>
    <property type="match status" value="1"/>
</dbReference>
<dbReference type="AlphaFoldDB" id="A0AB73UFJ3"/>
<dbReference type="Pfam" id="PF02743">
    <property type="entry name" value="dCache_1"/>
    <property type="match status" value="1"/>
</dbReference>
<dbReference type="InterPro" id="IPR004090">
    <property type="entry name" value="Chemotax_Me-accpt_rcpt"/>
</dbReference>
<protein>
    <submittedName>
        <fullName evidence="15">Methyl-accepting chemotaxis protein</fullName>
    </submittedName>
</protein>
<dbReference type="FunFam" id="3.30.450.20:FF:000068">
    <property type="entry name" value="Methyl-accepting chemotaxis protein"/>
    <property type="match status" value="1"/>
</dbReference>
<dbReference type="SUPFAM" id="SSF58104">
    <property type="entry name" value="Methyl-accepting chemotaxis protein (MCP) signaling domain"/>
    <property type="match status" value="1"/>
</dbReference>
<dbReference type="SMART" id="SM00283">
    <property type="entry name" value="MA"/>
    <property type="match status" value="1"/>
</dbReference>
<evidence type="ECO:0000256" key="8">
    <source>
        <dbReference type="ARBA" id="ARBA00023224"/>
    </source>
</evidence>
<feature type="transmembrane region" description="Helical" evidence="12">
    <location>
        <begin position="279"/>
        <end position="303"/>
    </location>
</feature>
<dbReference type="CDD" id="cd12913">
    <property type="entry name" value="PDC1_MCP_like"/>
    <property type="match status" value="1"/>
</dbReference>
<dbReference type="InterPro" id="IPR033479">
    <property type="entry name" value="dCache_1"/>
</dbReference>
<keyword evidence="4" id="KW-0145">Chemotaxis</keyword>
<evidence type="ECO:0000256" key="12">
    <source>
        <dbReference type="SAM" id="Phobius"/>
    </source>
</evidence>
<evidence type="ECO:0000256" key="3">
    <source>
        <dbReference type="ARBA" id="ARBA00022481"/>
    </source>
</evidence>
<comment type="similarity">
    <text evidence="9">Belongs to the methyl-accepting chemotaxis (MCP) protein family.</text>
</comment>
<evidence type="ECO:0000256" key="6">
    <source>
        <dbReference type="ARBA" id="ARBA00022989"/>
    </source>
</evidence>
<sequence>MQKIFHWVKCMSINKKLIISFFIILTIPGIIIGGVSYQTAKTNFEHQMTAKAKENISILNTVISQNIEEKFVDATYFADILTEDTYLNGQEEIVRTKLAQYIKLHPEVEGIYIGTETGKFIREPFIQMADGYNPRDRSWYKEAHENKGKVIVTSPYQSASTKNMVVTIAKEVKDGKGVIGINLNLDNILKISKMINIGEKGYAVILDQNKQIVSHPSRKPGAKVTDPWIKPIYEEKQGNVSYTEQDDKKNLIFATNEKTGWKVVGVMFDEEINQAASPVFYKTLIVIAIAIAIAFGSILIYFITKSITGPLRKIAESAYKISKGDLTEKITIHSKDDIGKLGDSFNEMSMSLQDVITQISFSAEHVAASAEELTASVQQANDATDQITIAMEQVSGGAESQSQGVEEGAATLQQVNTAIQDVTGSAESISISSLHARERAEEGEDLVEQTAKQMQSISRSVSESDAIIKLLDEKSKQVGAISEAIQNIATQTNLLALNAAIEAARAGEQGRGFAIVADEVRKLAEQSGESSGEIANLIAEIKADIEHTVKAMDNVNGEVQQGLDVVTKTKVSFTEILSSTTHIVSQVNQMVETTKRIAGDANEVTNAIDEIAAAAEENTASMQSVAASTEEQVNSMEEISSASQNLAEMAEELQAMTSKFKV</sequence>
<dbReference type="CDD" id="cd06225">
    <property type="entry name" value="HAMP"/>
    <property type="match status" value="1"/>
</dbReference>
<dbReference type="PROSITE" id="PS50885">
    <property type="entry name" value="HAMP"/>
    <property type="match status" value="1"/>
</dbReference>
<evidence type="ECO:0000313" key="15">
    <source>
        <dbReference type="EMBL" id="QHV43016.1"/>
    </source>
</evidence>
<name>A0AB73UFJ3_BACCE</name>
<evidence type="ECO:0000256" key="4">
    <source>
        <dbReference type="ARBA" id="ARBA00022500"/>
    </source>
</evidence>
<dbReference type="PRINTS" id="PR00260">
    <property type="entry name" value="CHEMTRNSDUCR"/>
</dbReference>
<dbReference type="Proteomes" id="UP000464780">
    <property type="component" value="Chromosome"/>
</dbReference>
<dbReference type="GO" id="GO:0004888">
    <property type="term" value="F:transmembrane signaling receptor activity"/>
    <property type="evidence" value="ECO:0007669"/>
    <property type="project" value="InterPro"/>
</dbReference>
<dbReference type="CDD" id="cd12912">
    <property type="entry name" value="PDC2_MCP_like"/>
    <property type="match status" value="1"/>
</dbReference>
<evidence type="ECO:0000256" key="7">
    <source>
        <dbReference type="ARBA" id="ARBA00023136"/>
    </source>
</evidence>
<evidence type="ECO:0000256" key="11">
    <source>
        <dbReference type="PROSITE-ProRule" id="PRU00284"/>
    </source>
</evidence>
<organism evidence="15 16">
    <name type="scientific">Bacillus cereus</name>
    <dbReference type="NCBI Taxonomy" id="1396"/>
    <lineage>
        <taxon>Bacteria</taxon>
        <taxon>Bacillati</taxon>
        <taxon>Bacillota</taxon>
        <taxon>Bacilli</taxon>
        <taxon>Bacillales</taxon>
        <taxon>Bacillaceae</taxon>
        <taxon>Bacillus</taxon>
        <taxon>Bacillus cereus group</taxon>
    </lineage>
</organism>
<gene>
    <name evidence="15" type="ORF">C1N66_07490</name>
</gene>
<dbReference type="Pfam" id="PF00015">
    <property type="entry name" value="MCPsignal"/>
    <property type="match status" value="1"/>
</dbReference>